<evidence type="ECO:0000313" key="4">
    <source>
        <dbReference type="Proteomes" id="UP000198510"/>
    </source>
</evidence>
<sequence length="297" mass="33274">MKNKICLVTGANSGIGKVTTRELYRQGAQVIMVCRNQEKALQVKMDLEAQYPKTGGKLDIVLGDLSRQDEVVKIARDVRQRYRHLDVLINNAGLVVQEKQMTEDGIEYTFAVNHLAPFLLTSLLLDLLRQSDEPRIINLSSEAHRMARFQVSQLANPKKYNVMRAYGNSKLCNILFTRQLAQRLQPEGITVNSVHPGFVNSNFGAGFSGIYKVIMTLSAPFSISSEAGAQTSLYLATSPNVKGITGKYFVEKKVRKPSEAALSDYYADQLWQLSEQLTQPDAKLRHLKEREAQPLAE</sequence>
<dbReference type="Proteomes" id="UP000198510">
    <property type="component" value="Unassembled WGS sequence"/>
</dbReference>
<accession>A0A1G8X8U4</accession>
<dbReference type="PANTHER" id="PTHR43157:SF31">
    <property type="entry name" value="PHOSPHATIDYLINOSITOL-GLYCAN BIOSYNTHESIS CLASS F PROTEIN"/>
    <property type="match status" value="1"/>
</dbReference>
<comment type="similarity">
    <text evidence="2">Belongs to the short-chain dehydrogenases/reductases (SDR) family.</text>
</comment>
<dbReference type="SUPFAM" id="SSF51735">
    <property type="entry name" value="NAD(P)-binding Rossmann-fold domains"/>
    <property type="match status" value="1"/>
</dbReference>
<dbReference type="PANTHER" id="PTHR43157">
    <property type="entry name" value="PHOSPHATIDYLINOSITOL-GLYCAN BIOSYNTHESIS CLASS F PROTEIN-RELATED"/>
    <property type="match status" value="1"/>
</dbReference>
<protein>
    <submittedName>
        <fullName evidence="3">NAD(P)-dependent dehydrogenase, short-chain alcohol dehydrogenase family</fullName>
    </submittedName>
</protein>
<organism evidence="3 4">
    <name type="scientific">Catalinimonas alkaloidigena</name>
    <dbReference type="NCBI Taxonomy" id="1075417"/>
    <lineage>
        <taxon>Bacteria</taxon>
        <taxon>Pseudomonadati</taxon>
        <taxon>Bacteroidota</taxon>
        <taxon>Cytophagia</taxon>
        <taxon>Cytophagales</taxon>
        <taxon>Catalimonadaceae</taxon>
        <taxon>Catalinimonas</taxon>
    </lineage>
</organism>
<keyword evidence="1" id="KW-0560">Oxidoreductase</keyword>
<evidence type="ECO:0000256" key="1">
    <source>
        <dbReference type="ARBA" id="ARBA00023002"/>
    </source>
</evidence>
<dbReference type="Pfam" id="PF00106">
    <property type="entry name" value="adh_short"/>
    <property type="match status" value="1"/>
</dbReference>
<name>A0A1G8X8U4_9BACT</name>
<evidence type="ECO:0000313" key="3">
    <source>
        <dbReference type="EMBL" id="SDJ86736.1"/>
    </source>
</evidence>
<dbReference type="InterPro" id="IPR002347">
    <property type="entry name" value="SDR_fam"/>
</dbReference>
<proteinExistence type="inferred from homology"/>
<evidence type="ECO:0000256" key="2">
    <source>
        <dbReference type="RuleBase" id="RU000363"/>
    </source>
</evidence>
<dbReference type="GO" id="GO:0016491">
    <property type="term" value="F:oxidoreductase activity"/>
    <property type="evidence" value="ECO:0007669"/>
    <property type="project" value="UniProtKB-KW"/>
</dbReference>
<dbReference type="Gene3D" id="3.40.50.720">
    <property type="entry name" value="NAD(P)-binding Rossmann-like Domain"/>
    <property type="match status" value="1"/>
</dbReference>
<gene>
    <name evidence="3" type="ORF">SAMN05421823_101293</name>
</gene>
<dbReference type="STRING" id="1075417.SAMN05421823_101293"/>
<keyword evidence="4" id="KW-1185">Reference proteome</keyword>
<dbReference type="PRINTS" id="PR00081">
    <property type="entry name" value="GDHRDH"/>
</dbReference>
<dbReference type="RefSeq" id="WP_218126990.1">
    <property type="nucleotide sequence ID" value="NZ_FNFO01000001.1"/>
</dbReference>
<dbReference type="EMBL" id="FNFO01000001">
    <property type="protein sequence ID" value="SDJ86736.1"/>
    <property type="molecule type" value="Genomic_DNA"/>
</dbReference>
<dbReference type="PRINTS" id="PR00080">
    <property type="entry name" value="SDRFAMILY"/>
</dbReference>
<reference evidence="3 4" key="1">
    <citation type="submission" date="2016-10" db="EMBL/GenBank/DDBJ databases">
        <authorList>
            <person name="de Groot N.N."/>
        </authorList>
    </citation>
    <scope>NUCLEOTIDE SEQUENCE [LARGE SCALE GENOMIC DNA]</scope>
    <source>
        <strain evidence="3 4">DSM 25186</strain>
    </source>
</reference>
<dbReference type="CDD" id="cd05327">
    <property type="entry name" value="retinol-DH_like_SDR_c_like"/>
    <property type="match status" value="1"/>
</dbReference>
<dbReference type="AlphaFoldDB" id="A0A1G8X8U4"/>
<dbReference type="InterPro" id="IPR036291">
    <property type="entry name" value="NAD(P)-bd_dom_sf"/>
</dbReference>